<feature type="non-terminal residue" evidence="1">
    <location>
        <position position="280"/>
    </location>
</feature>
<dbReference type="EMBL" id="BARW01017375">
    <property type="protein sequence ID" value="GAJ01490.1"/>
    <property type="molecule type" value="Genomic_DNA"/>
</dbReference>
<dbReference type="AlphaFoldDB" id="X1V8F3"/>
<gene>
    <name evidence="1" type="ORF">S12H4_30037</name>
</gene>
<name>X1V8F3_9ZZZZ</name>
<comment type="caution">
    <text evidence="1">The sequence shown here is derived from an EMBL/GenBank/DDBJ whole genome shotgun (WGS) entry which is preliminary data.</text>
</comment>
<sequence>ITGEELNLSLQELPRKWHEIKRAGVTIALERTVQEPLPGFYSIYLPTGQETGSPVSVNGPFYGNLSRTNINFSKNYNHLLLRKAVKLMVEMLNYISETGSSEDGTAVLDMLDCRDTSSILIQLLDKELEDLGAPLPDFKAVYTEIPEVAKLAGHELVPISSIRILPESKQPRHIFIPSRLTQVGGCFPASIIAQNRDNALSRIAERAGSSLTPQDAEIVAWIEKVAESLPKSDPNIDEWNTYYREVSDLNEILRFQNALRTCRFLLTEDQRLVAADGDGP</sequence>
<reference evidence="1" key="1">
    <citation type="journal article" date="2014" name="Front. Microbiol.">
        <title>High frequency of phylogenetically diverse reductive dehalogenase-homologous genes in deep subseafloor sedimentary metagenomes.</title>
        <authorList>
            <person name="Kawai M."/>
            <person name="Futagami T."/>
            <person name="Toyoda A."/>
            <person name="Takaki Y."/>
            <person name="Nishi S."/>
            <person name="Hori S."/>
            <person name="Arai W."/>
            <person name="Tsubouchi T."/>
            <person name="Morono Y."/>
            <person name="Uchiyama I."/>
            <person name="Ito T."/>
            <person name="Fujiyama A."/>
            <person name="Inagaki F."/>
            <person name="Takami H."/>
        </authorList>
    </citation>
    <scope>NUCLEOTIDE SEQUENCE</scope>
    <source>
        <strain evidence="1">Expedition CK06-06</strain>
    </source>
</reference>
<accession>X1V8F3</accession>
<feature type="non-terminal residue" evidence="1">
    <location>
        <position position="1"/>
    </location>
</feature>
<organism evidence="1">
    <name type="scientific">marine sediment metagenome</name>
    <dbReference type="NCBI Taxonomy" id="412755"/>
    <lineage>
        <taxon>unclassified sequences</taxon>
        <taxon>metagenomes</taxon>
        <taxon>ecological metagenomes</taxon>
    </lineage>
</organism>
<evidence type="ECO:0000313" key="1">
    <source>
        <dbReference type="EMBL" id="GAJ01490.1"/>
    </source>
</evidence>
<protein>
    <submittedName>
        <fullName evidence="1">Uncharacterized protein</fullName>
    </submittedName>
</protein>
<proteinExistence type="predicted"/>